<dbReference type="EMBL" id="JH668568">
    <property type="protein sequence ID" value="KAG6458060.1"/>
    <property type="molecule type" value="Genomic_DNA"/>
</dbReference>
<keyword evidence="2" id="KW-1185">Reference proteome</keyword>
<gene>
    <name evidence="1" type="ORF">O3G_MSEX010644</name>
</gene>
<reference evidence="1" key="1">
    <citation type="journal article" date="2016" name="Insect Biochem. Mol. Biol.">
        <title>Multifaceted biological insights from a draft genome sequence of the tobacco hornworm moth, Manduca sexta.</title>
        <authorList>
            <person name="Kanost M.R."/>
            <person name="Arrese E.L."/>
            <person name="Cao X."/>
            <person name="Chen Y.R."/>
            <person name="Chellapilla S."/>
            <person name="Goldsmith M.R."/>
            <person name="Grosse-Wilde E."/>
            <person name="Heckel D.G."/>
            <person name="Herndon N."/>
            <person name="Jiang H."/>
            <person name="Papanicolaou A."/>
            <person name="Qu J."/>
            <person name="Soulages J.L."/>
            <person name="Vogel H."/>
            <person name="Walters J."/>
            <person name="Waterhouse R.M."/>
            <person name="Ahn S.J."/>
            <person name="Almeida F.C."/>
            <person name="An C."/>
            <person name="Aqrawi P."/>
            <person name="Bretschneider A."/>
            <person name="Bryant W.B."/>
            <person name="Bucks S."/>
            <person name="Chao H."/>
            <person name="Chevignon G."/>
            <person name="Christen J.M."/>
            <person name="Clarke D.F."/>
            <person name="Dittmer N.T."/>
            <person name="Ferguson L.C.F."/>
            <person name="Garavelou S."/>
            <person name="Gordon K.H.J."/>
            <person name="Gunaratna R.T."/>
            <person name="Han Y."/>
            <person name="Hauser F."/>
            <person name="He Y."/>
            <person name="Heidel-Fischer H."/>
            <person name="Hirsh A."/>
            <person name="Hu Y."/>
            <person name="Jiang H."/>
            <person name="Kalra D."/>
            <person name="Klinner C."/>
            <person name="Konig C."/>
            <person name="Kovar C."/>
            <person name="Kroll A.R."/>
            <person name="Kuwar S.S."/>
            <person name="Lee S.L."/>
            <person name="Lehman R."/>
            <person name="Li K."/>
            <person name="Li Z."/>
            <person name="Liang H."/>
            <person name="Lovelace S."/>
            <person name="Lu Z."/>
            <person name="Mansfield J.H."/>
            <person name="McCulloch K.J."/>
            <person name="Mathew T."/>
            <person name="Morton B."/>
            <person name="Muzny D.M."/>
            <person name="Neunemann D."/>
            <person name="Ongeri F."/>
            <person name="Pauchet Y."/>
            <person name="Pu L.L."/>
            <person name="Pyrousis I."/>
            <person name="Rao X.J."/>
            <person name="Redding A."/>
            <person name="Roesel C."/>
            <person name="Sanchez-Gracia A."/>
            <person name="Schaack S."/>
            <person name="Shukla A."/>
            <person name="Tetreau G."/>
            <person name="Wang Y."/>
            <person name="Xiong G.H."/>
            <person name="Traut W."/>
            <person name="Walsh T.K."/>
            <person name="Worley K.C."/>
            <person name="Wu D."/>
            <person name="Wu W."/>
            <person name="Wu Y.Q."/>
            <person name="Zhang X."/>
            <person name="Zou Z."/>
            <person name="Zucker H."/>
            <person name="Briscoe A.D."/>
            <person name="Burmester T."/>
            <person name="Clem R.J."/>
            <person name="Feyereisen R."/>
            <person name="Grimmelikhuijzen C.J.P."/>
            <person name="Hamodrakas S.J."/>
            <person name="Hansson B.S."/>
            <person name="Huguet E."/>
            <person name="Jermiin L.S."/>
            <person name="Lan Q."/>
            <person name="Lehman H.K."/>
            <person name="Lorenzen M."/>
            <person name="Merzendorfer H."/>
            <person name="Michalopoulos I."/>
            <person name="Morton D.B."/>
            <person name="Muthukrishnan S."/>
            <person name="Oakeshott J.G."/>
            <person name="Palmer W."/>
            <person name="Park Y."/>
            <person name="Passarelli A.L."/>
            <person name="Rozas J."/>
            <person name="Schwartz L.M."/>
            <person name="Smith W."/>
            <person name="Southgate A."/>
            <person name="Vilcinskas A."/>
            <person name="Vogt R."/>
            <person name="Wang P."/>
            <person name="Werren J."/>
            <person name="Yu X.Q."/>
            <person name="Zhou J.J."/>
            <person name="Brown S.J."/>
            <person name="Scherer S.E."/>
            <person name="Richards S."/>
            <person name="Blissard G.W."/>
        </authorList>
    </citation>
    <scope>NUCLEOTIDE SEQUENCE</scope>
</reference>
<dbReference type="Proteomes" id="UP000791440">
    <property type="component" value="Unassembled WGS sequence"/>
</dbReference>
<comment type="caution">
    <text evidence="1">The sequence shown here is derived from an EMBL/GenBank/DDBJ whole genome shotgun (WGS) entry which is preliminary data.</text>
</comment>
<protein>
    <submittedName>
        <fullName evidence="1">Uncharacterized protein</fullName>
    </submittedName>
</protein>
<reference evidence="1" key="2">
    <citation type="submission" date="2020-12" db="EMBL/GenBank/DDBJ databases">
        <authorList>
            <person name="Kanost M."/>
        </authorList>
    </citation>
    <scope>NUCLEOTIDE SEQUENCE</scope>
</reference>
<evidence type="ECO:0000313" key="1">
    <source>
        <dbReference type="EMBL" id="KAG6458060.1"/>
    </source>
</evidence>
<name>A0A922CSN1_MANSE</name>
<evidence type="ECO:0000313" key="2">
    <source>
        <dbReference type="Proteomes" id="UP000791440"/>
    </source>
</evidence>
<sequence>MSSFTPIILVGENLGLRHRHLNSVVTEAIQQCVPFQQIQDLPEQTPVDRLFKIDLASKLRNVDYILQNIKDEDMLYVSRALKAKWLLEQQHQDIINPKYLEENLYPHMVTTAVSKFKNWLYLHLKDPQRCEDFYIYYSESNFNYAIKFLGRCHVEFIISEAPNILEKLSPHHFKILCEKCPQVAKIYFDNILDNDELKEKFLDNHQGFYNSLKVVLKLDADIFFEITEKYFDNRYNRSLTKHIMAHHREKFEKKPELYASMLLNTRALAEYLSSEESKELVLKLVRATYLNRQIDYKYVEPLIMRLPIKERSAFKKLVFVEKTIGELVKAWPYDKPCLPSKKSYYFHVFEDRKPSEYNTCCMEDDFRCMLKKRKFGKYCARMDCYQIPRRTYLDKLFDEYRFFSFERALFELRKKIKKESSAQNRQYIMLVLVSKSGGQPELVAKLLQLLEQHCNEPTNVRATVVRSLVKRAAVWRLPQHSWDALLEFARGLGLDGSESEADCREGLHAVVIRSLLETGACEPAIREAFLKDFSNLDEYATNSEERKIVKQKLPELLLAAANAQSSPVKQVELLTSLLNMLQQYKADIGGSALIPAVAVLAKRDSSAAEGLLRRLFNAKIARKTLFREFFPLIQTDASYLNALRHDTSVLNVSTFIDLVERDEIRPEQFLRKMAIYFAESSGMTEHYITEMRQRILNNKSVGKSIARPLCILQGACLGYLVSLDSNNKSLKCLAAAIRANMYAGRPKLDINSTALSAAGAKAVANKVLVCPIADIDKYVHDLLTWKRTVRVALVLAERTGKEADAFITAATLRPTATLKAALKYFHSRPDFDPRVWDVFKQLIMNFNLSSEKHVHFRKALLKLDGIPLKIKPEYCELIFKALKKERCQDAIKILSNIEALLRDINENFIENLLLDFLQEFDPQTYKKNDRVTDTHLRMLVKCLLLCKSEEIQKSRFEILGTRFLQFLTVLCDKLGGDFFNVFKEVLINLQLNQVFLDDTYVSPLPVMENILSWMRHSLPIELNFDLYVRIHLSMMYFKSIRQGLKSQPDIFNNEKRKLSEGPSVVGYIFGRKIAREIKQLKESYFESAIDLYHNGIKGYFSEYFLYDDSKFKFMKAVIKGILEGSVADEARVALYLLENERYNLKHEDIKELYGIMKNIEDEKFRYFLFADVSENPLYC</sequence>
<accession>A0A922CSN1</accession>
<organism evidence="1 2">
    <name type="scientific">Manduca sexta</name>
    <name type="common">Tobacco hawkmoth</name>
    <name type="synonym">Tobacco hornworm</name>
    <dbReference type="NCBI Taxonomy" id="7130"/>
    <lineage>
        <taxon>Eukaryota</taxon>
        <taxon>Metazoa</taxon>
        <taxon>Ecdysozoa</taxon>
        <taxon>Arthropoda</taxon>
        <taxon>Hexapoda</taxon>
        <taxon>Insecta</taxon>
        <taxon>Pterygota</taxon>
        <taxon>Neoptera</taxon>
        <taxon>Endopterygota</taxon>
        <taxon>Lepidoptera</taxon>
        <taxon>Glossata</taxon>
        <taxon>Ditrysia</taxon>
        <taxon>Bombycoidea</taxon>
        <taxon>Sphingidae</taxon>
        <taxon>Sphinginae</taxon>
        <taxon>Sphingini</taxon>
        <taxon>Manduca</taxon>
    </lineage>
</organism>
<proteinExistence type="predicted"/>
<dbReference type="AlphaFoldDB" id="A0A922CSN1"/>